<feature type="region of interest" description="Disordered" evidence="1">
    <location>
        <begin position="237"/>
        <end position="265"/>
    </location>
</feature>
<feature type="compositionally biased region" description="Polar residues" evidence="1">
    <location>
        <begin position="239"/>
        <end position="260"/>
    </location>
</feature>
<evidence type="ECO:0000256" key="1">
    <source>
        <dbReference type="SAM" id="MobiDB-lite"/>
    </source>
</evidence>
<accession>A0A7J0H6X1</accession>
<name>A0A7J0H6X1_9ERIC</name>
<evidence type="ECO:0000313" key="2">
    <source>
        <dbReference type="EMBL" id="GFZ18768.1"/>
    </source>
</evidence>
<comment type="caution">
    <text evidence="2">The sequence shown here is derived from an EMBL/GenBank/DDBJ whole genome shotgun (WGS) entry which is preliminary data.</text>
</comment>
<sequence length="605" mass="65052">MPRLSPDSDFVRGTANSSLDGSDVNNLTRVQHNVDAVNASNASTSGDSNAEQGRLPASTYADIETYKRSLEECYSETNGDRTSSGPLILRSAITSDAVPQRLDLNVAYEDTNQGMQQEGTGDHSINFVGDQERSVRRRTTSASTSSAVHRDNISSGLDLISNPSLGSASFRSPEEASLQHIPRSTSQLVRGTGVNIVGSSQRGPGFPFHANISRGSRLSFVEERLADIARHSSVGLASHGSQFQTSTNHNPPDSIGSNPESRVRSLRDPRLMRDARLNIALPPAAFAQPRSHLEDLELLTHSCSSNFSMSVWIFDVGDLLRSPLALGFIIEAFYWRSEEHNVDAVNASNASTLGDLKAEQGRLPASTYVNIETLDLNVAYEDTNQGIQQEGTGDHSITFVGDRERSARRGTTPASTSSAVHRDNISSGLDLISNPSLRRASFTSQEEASLQRHIPRSTSQLVPGTGVNVVGRGSRMSFIEERLAHIVRHSSVGLASLGSQLQTSTNHNPLDSIGGNLKSRVCSVRDPRLMRDAGRNVAFATRPTTAAFAQRRVNPTGLHPNILVGDVLMVSTVGGFGNGGVGSRCYGGEEEQLGAKNCRNKSASH</sequence>
<feature type="compositionally biased region" description="Polar residues" evidence="1">
    <location>
        <begin position="14"/>
        <end position="24"/>
    </location>
</feature>
<feature type="compositionally biased region" description="Polar residues" evidence="1">
    <location>
        <begin position="38"/>
        <end position="51"/>
    </location>
</feature>
<gene>
    <name evidence="2" type="ORF">Acr_27g0005070</name>
</gene>
<evidence type="ECO:0000313" key="3">
    <source>
        <dbReference type="Proteomes" id="UP000585474"/>
    </source>
</evidence>
<organism evidence="2 3">
    <name type="scientific">Actinidia rufa</name>
    <dbReference type="NCBI Taxonomy" id="165716"/>
    <lineage>
        <taxon>Eukaryota</taxon>
        <taxon>Viridiplantae</taxon>
        <taxon>Streptophyta</taxon>
        <taxon>Embryophyta</taxon>
        <taxon>Tracheophyta</taxon>
        <taxon>Spermatophyta</taxon>
        <taxon>Magnoliopsida</taxon>
        <taxon>eudicotyledons</taxon>
        <taxon>Gunneridae</taxon>
        <taxon>Pentapetalae</taxon>
        <taxon>asterids</taxon>
        <taxon>Ericales</taxon>
        <taxon>Actinidiaceae</taxon>
        <taxon>Actinidia</taxon>
    </lineage>
</organism>
<reference evidence="2 3" key="1">
    <citation type="submission" date="2019-07" db="EMBL/GenBank/DDBJ databases">
        <title>De Novo Assembly of kiwifruit Actinidia rufa.</title>
        <authorList>
            <person name="Sugita-Konishi S."/>
            <person name="Sato K."/>
            <person name="Mori E."/>
            <person name="Abe Y."/>
            <person name="Kisaki G."/>
            <person name="Hamano K."/>
            <person name="Suezawa K."/>
            <person name="Otani M."/>
            <person name="Fukuda T."/>
            <person name="Manabe T."/>
            <person name="Gomi K."/>
            <person name="Tabuchi M."/>
            <person name="Akimitsu K."/>
            <person name="Kataoka I."/>
        </authorList>
    </citation>
    <scope>NUCLEOTIDE SEQUENCE [LARGE SCALE GENOMIC DNA]</scope>
    <source>
        <strain evidence="3">cv. Fuchu</strain>
    </source>
</reference>
<feature type="region of interest" description="Disordered" evidence="1">
    <location>
        <begin position="36"/>
        <end position="57"/>
    </location>
</feature>
<dbReference type="AlphaFoldDB" id="A0A7J0H6X1"/>
<feature type="region of interest" description="Disordered" evidence="1">
    <location>
        <begin position="114"/>
        <end position="148"/>
    </location>
</feature>
<feature type="region of interest" description="Disordered" evidence="1">
    <location>
        <begin position="402"/>
        <end position="422"/>
    </location>
</feature>
<feature type="region of interest" description="Disordered" evidence="1">
    <location>
        <begin position="1"/>
        <end position="24"/>
    </location>
</feature>
<dbReference type="Proteomes" id="UP000585474">
    <property type="component" value="Unassembled WGS sequence"/>
</dbReference>
<keyword evidence="3" id="KW-1185">Reference proteome</keyword>
<proteinExistence type="predicted"/>
<protein>
    <submittedName>
        <fullName evidence="2">Uncharacterized protein</fullName>
    </submittedName>
</protein>
<dbReference type="EMBL" id="BJWL01000027">
    <property type="protein sequence ID" value="GFZ18768.1"/>
    <property type="molecule type" value="Genomic_DNA"/>
</dbReference>